<dbReference type="RefSeq" id="WP_070251211.1">
    <property type="nucleotide sequence ID" value="NZ_LROM01000130.1"/>
</dbReference>
<evidence type="ECO:0000256" key="10">
    <source>
        <dbReference type="ARBA" id="ARBA00023186"/>
    </source>
</evidence>
<dbReference type="AlphaFoldDB" id="A0A1E7WC94"/>
<evidence type="ECO:0000256" key="2">
    <source>
        <dbReference type="ARBA" id="ARBA00009696"/>
    </source>
</evidence>
<organism evidence="14 15">
    <name type="scientific">Duganella phyllosphaerae</name>
    <dbReference type="NCBI Taxonomy" id="762836"/>
    <lineage>
        <taxon>Bacteria</taxon>
        <taxon>Pseudomonadati</taxon>
        <taxon>Pseudomonadota</taxon>
        <taxon>Betaproteobacteria</taxon>
        <taxon>Burkholderiales</taxon>
        <taxon>Oxalobacteraceae</taxon>
        <taxon>Telluria group</taxon>
        <taxon>Duganella</taxon>
    </lineage>
</organism>
<keyword evidence="15" id="KW-1185">Reference proteome</keyword>
<dbReference type="InterPro" id="IPR004565">
    <property type="entry name" value="OM_lipoprot_LolB"/>
</dbReference>
<keyword evidence="6 13" id="KW-0732">Signal</keyword>
<comment type="similarity">
    <text evidence="2">Belongs to the LolB family.</text>
</comment>
<keyword evidence="5" id="KW-0813">Transport</keyword>
<keyword evidence="8" id="KW-0472">Membrane</keyword>
<feature type="signal peptide" evidence="13">
    <location>
        <begin position="1"/>
        <end position="23"/>
    </location>
</feature>
<keyword evidence="11" id="KW-0998">Cell outer membrane</keyword>
<evidence type="ECO:0000256" key="1">
    <source>
        <dbReference type="ARBA" id="ARBA00004459"/>
    </source>
</evidence>
<dbReference type="EMBL" id="LROM01000130">
    <property type="protein sequence ID" value="OEZ94677.1"/>
    <property type="molecule type" value="Genomic_DNA"/>
</dbReference>
<dbReference type="PATRIC" id="fig|762836.4.peg.4585"/>
<dbReference type="Pfam" id="PF03550">
    <property type="entry name" value="LolB"/>
    <property type="match status" value="1"/>
</dbReference>
<feature type="chain" id="PRO_5009206770" description="Outer-membrane lipoprotein LolB" evidence="13">
    <location>
        <begin position="24"/>
        <end position="204"/>
    </location>
</feature>
<name>A0A1E7WC94_9BURK</name>
<dbReference type="InterPro" id="IPR029046">
    <property type="entry name" value="LolA/LolB/LppX"/>
</dbReference>
<dbReference type="CDD" id="cd16326">
    <property type="entry name" value="LolB"/>
    <property type="match status" value="1"/>
</dbReference>
<evidence type="ECO:0000256" key="3">
    <source>
        <dbReference type="ARBA" id="ARBA00011245"/>
    </source>
</evidence>
<dbReference type="GO" id="GO:0009279">
    <property type="term" value="C:cell outer membrane"/>
    <property type="evidence" value="ECO:0007669"/>
    <property type="project" value="UniProtKB-SubCell"/>
</dbReference>
<comment type="caution">
    <text evidence="14">The sequence shown here is derived from an EMBL/GenBank/DDBJ whole genome shotgun (WGS) entry which is preliminary data.</text>
</comment>
<comment type="subunit">
    <text evidence="3">Monomer.</text>
</comment>
<evidence type="ECO:0000256" key="11">
    <source>
        <dbReference type="ARBA" id="ARBA00023237"/>
    </source>
</evidence>
<keyword evidence="9" id="KW-0564">Palmitate</keyword>
<protein>
    <recommendedName>
        <fullName evidence="4">Outer-membrane lipoprotein LolB</fullName>
    </recommendedName>
</protein>
<evidence type="ECO:0000256" key="9">
    <source>
        <dbReference type="ARBA" id="ARBA00023139"/>
    </source>
</evidence>
<comment type="subcellular location">
    <subcellularLocation>
        <location evidence="1">Cell outer membrane</location>
        <topology evidence="1">Lipid-anchor</topology>
    </subcellularLocation>
</comment>
<evidence type="ECO:0000256" key="4">
    <source>
        <dbReference type="ARBA" id="ARBA00016202"/>
    </source>
</evidence>
<dbReference type="PROSITE" id="PS51257">
    <property type="entry name" value="PROKAR_LIPOPROTEIN"/>
    <property type="match status" value="1"/>
</dbReference>
<evidence type="ECO:0000313" key="15">
    <source>
        <dbReference type="Proteomes" id="UP000175989"/>
    </source>
</evidence>
<gene>
    <name evidence="14" type="primary">lolB</name>
    <name evidence="14" type="ORF">DUPY_44560</name>
</gene>
<proteinExistence type="inferred from homology"/>
<dbReference type="SUPFAM" id="SSF89392">
    <property type="entry name" value="Prokaryotic lipoproteins and lipoprotein localization factors"/>
    <property type="match status" value="1"/>
</dbReference>
<reference evidence="15" key="1">
    <citation type="journal article" date="2016" name="Front. Microbiol.">
        <title>Molecular Keys to the Janthinobacterium and Duganella spp. Interaction with the Plant Pathogen Fusarium graminearum.</title>
        <authorList>
            <person name="Haack F.S."/>
            <person name="Poehlein A."/>
            <person name="Kroger C."/>
            <person name="Voigt C.A."/>
            <person name="Piepenbring M."/>
            <person name="Bode H.B."/>
            <person name="Daniel R."/>
            <person name="Schafer W."/>
            <person name="Streit W.R."/>
        </authorList>
    </citation>
    <scope>NUCLEOTIDE SEQUENCE [LARGE SCALE GENOMIC DNA]</scope>
    <source>
        <strain evidence="15">T54</strain>
    </source>
</reference>
<accession>A0A1E7WC94</accession>
<sequence length="204" mass="21947">MTFTLFRRTAPVLAFAAALSVLAGCASVPRSTAVVAAYQDTIELNGRIAISFIRDGKKEAMNGNFNWQQTPARTDVSLNSPTGQTVARISVTGQAATLQQSGQPLRTAPDLDSLTRQALGWTLPVGGLRDWLQGHATDADGKQFTASPANDSVVTRDGWKIDYLGWQDDAAAVPKPRRIDVTRLTLGQQVDELSFRIVLNAPAP</sequence>
<evidence type="ECO:0000256" key="13">
    <source>
        <dbReference type="SAM" id="SignalP"/>
    </source>
</evidence>
<keyword evidence="10" id="KW-0143">Chaperone</keyword>
<evidence type="ECO:0000313" key="14">
    <source>
        <dbReference type="EMBL" id="OEZ94677.1"/>
    </source>
</evidence>
<evidence type="ECO:0000256" key="6">
    <source>
        <dbReference type="ARBA" id="ARBA00022729"/>
    </source>
</evidence>
<keyword evidence="7" id="KW-0653">Protein transport</keyword>
<dbReference type="Gene3D" id="2.50.20.10">
    <property type="entry name" value="Lipoprotein localisation LolA/LolB/LppX"/>
    <property type="match status" value="1"/>
</dbReference>
<evidence type="ECO:0000256" key="12">
    <source>
        <dbReference type="ARBA" id="ARBA00023288"/>
    </source>
</evidence>
<dbReference type="GO" id="GO:0015031">
    <property type="term" value="P:protein transport"/>
    <property type="evidence" value="ECO:0007669"/>
    <property type="project" value="UniProtKB-KW"/>
</dbReference>
<evidence type="ECO:0000256" key="5">
    <source>
        <dbReference type="ARBA" id="ARBA00022448"/>
    </source>
</evidence>
<evidence type="ECO:0000256" key="8">
    <source>
        <dbReference type="ARBA" id="ARBA00023136"/>
    </source>
</evidence>
<evidence type="ECO:0000256" key="7">
    <source>
        <dbReference type="ARBA" id="ARBA00022927"/>
    </source>
</evidence>
<keyword evidence="12 14" id="KW-0449">Lipoprotein</keyword>
<dbReference type="OrthoDB" id="9797618at2"/>
<dbReference type="Proteomes" id="UP000175989">
    <property type="component" value="Unassembled WGS sequence"/>
</dbReference>